<reference evidence="2" key="1">
    <citation type="journal article" date="2019" name="bioRxiv">
        <title>Bacterially produced spermidine induces plant systemic susceptibility to pathogens.</title>
        <authorList>
            <person name="Melnyk R.A."/>
            <person name="Beskrovnaya P.A."/>
            <person name="Liu Z."/>
            <person name="Song Y."/>
            <person name="Haney C.H."/>
        </authorList>
    </citation>
    <scope>NUCLEOTIDE SEQUENCE [LARGE SCALE GENOMIC DNA]</scope>
    <source>
        <strain evidence="2">Dha-51</strain>
    </source>
</reference>
<protein>
    <submittedName>
        <fullName evidence="1">Uncharacterized protein</fullName>
    </submittedName>
</protein>
<dbReference type="RefSeq" id="WP_093223185.1">
    <property type="nucleotide sequence ID" value="NZ_JBNNWH010000008.1"/>
</dbReference>
<evidence type="ECO:0000313" key="2">
    <source>
        <dbReference type="Proteomes" id="UP000295254"/>
    </source>
</evidence>
<accession>A0A1H2NRM2</accession>
<proteinExistence type="predicted"/>
<dbReference type="EMBL" id="RRZK01000027">
    <property type="protein sequence ID" value="TDB59617.1"/>
    <property type="molecule type" value="Genomic_DNA"/>
</dbReference>
<dbReference type="Proteomes" id="UP000295254">
    <property type="component" value="Unassembled WGS sequence"/>
</dbReference>
<gene>
    <name evidence="1" type="ORF">EIY72_18585</name>
</gene>
<keyword evidence="2" id="KW-1185">Reference proteome</keyword>
<dbReference type="AlphaFoldDB" id="A0A1H2NRM2"/>
<dbReference type="OrthoDB" id="6911497at2"/>
<organism evidence="1 2">
    <name type="scientific">Pseudomonas vancouverensis</name>
    <dbReference type="NCBI Taxonomy" id="95300"/>
    <lineage>
        <taxon>Bacteria</taxon>
        <taxon>Pseudomonadati</taxon>
        <taxon>Pseudomonadota</taxon>
        <taxon>Gammaproteobacteria</taxon>
        <taxon>Pseudomonadales</taxon>
        <taxon>Pseudomonadaceae</taxon>
        <taxon>Pseudomonas</taxon>
    </lineage>
</organism>
<sequence>MGSLSLHRHPTVERVLADQCWPPEFEVALQDLLEQMASAGHDITLHNLGLFLGDFVPRYTLDRAEEWQEWATRRWVSHTKPALVDRLADVFLCTP</sequence>
<dbReference type="STRING" id="95300.SAMN05216558_2824"/>
<evidence type="ECO:0000313" key="1">
    <source>
        <dbReference type="EMBL" id="TDB59617.1"/>
    </source>
</evidence>
<name>A0A1H2NRM2_PSEVA</name>
<comment type="caution">
    <text evidence="1">The sequence shown here is derived from an EMBL/GenBank/DDBJ whole genome shotgun (WGS) entry which is preliminary data.</text>
</comment>